<dbReference type="EMBL" id="JAUSVX010000020">
    <property type="protein sequence ID" value="MDQ0474125.1"/>
    <property type="molecule type" value="Genomic_DNA"/>
</dbReference>
<dbReference type="GO" id="GO:0016829">
    <property type="term" value="F:lyase activity"/>
    <property type="evidence" value="ECO:0007669"/>
    <property type="project" value="UniProtKB-KW"/>
</dbReference>
<keyword evidence="2" id="KW-0663">Pyridoxal phosphate</keyword>
<dbReference type="InterPro" id="IPR015424">
    <property type="entry name" value="PyrdxlP-dep_Trfase"/>
</dbReference>
<dbReference type="Gene3D" id="3.90.1150.10">
    <property type="entry name" value="Aspartate Aminotransferase, domain 1"/>
    <property type="match status" value="1"/>
</dbReference>
<evidence type="ECO:0000256" key="4">
    <source>
        <dbReference type="RuleBase" id="RU004504"/>
    </source>
</evidence>
<accession>A0ABU0JIL6</accession>
<evidence type="ECO:0000313" key="6">
    <source>
        <dbReference type="EMBL" id="MDQ0474125.1"/>
    </source>
</evidence>
<evidence type="ECO:0000256" key="1">
    <source>
        <dbReference type="ARBA" id="ARBA00001933"/>
    </source>
</evidence>
<sequence>MTIDLVRLRAETPGTAHRIHLDNAGAGLMPRPVLQAMTGYLQREADIGGYEAANEAAPQLDGVYDSLARLIGAARDEIALTENATVAWQMAFYAQVFRPGDRILTARAEYAANYVAFLQVARRTGAVVEVIPDDADGVLDPEALERMIDDRVRLIAITWVPTNGGLVNPAAAVGRIARAHAIPYLLDACQAVGQMPVDVAALGCDMLSATGRKFLRGPRGTGFLYVRRELLHRLEPPMIDHFAAPWVAADRYELRPDARRFETWENNYAARLGLGVAVDYALDIGLEAIEARCRSLAERLRQGLGAVAGVTLLDLGPRPAAIVSFSVGGVAAEKIKGSLAAAGINVSTSKPSSTLLDAMARHLPTLVRASPHCYNSEEEIEAVVDAVRTIAG</sequence>
<comment type="cofactor">
    <cofactor evidence="1 4">
        <name>pyridoxal 5'-phosphate</name>
        <dbReference type="ChEBI" id="CHEBI:597326"/>
    </cofactor>
</comment>
<dbReference type="Proteomes" id="UP001242480">
    <property type="component" value="Unassembled WGS sequence"/>
</dbReference>
<dbReference type="InterPro" id="IPR015422">
    <property type="entry name" value="PyrdxlP-dep_Trfase_small"/>
</dbReference>
<comment type="similarity">
    <text evidence="3">Belongs to the class-V pyridoxal-phosphate-dependent aminotransferase family.</text>
</comment>
<evidence type="ECO:0000313" key="7">
    <source>
        <dbReference type="Proteomes" id="UP001242480"/>
    </source>
</evidence>
<evidence type="ECO:0000256" key="2">
    <source>
        <dbReference type="ARBA" id="ARBA00022898"/>
    </source>
</evidence>
<dbReference type="InterPro" id="IPR015421">
    <property type="entry name" value="PyrdxlP-dep_Trfase_major"/>
</dbReference>
<dbReference type="InterPro" id="IPR020578">
    <property type="entry name" value="Aminotrans_V_PyrdxlP_BS"/>
</dbReference>
<dbReference type="InterPro" id="IPR000192">
    <property type="entry name" value="Aminotrans_V_dom"/>
</dbReference>
<evidence type="ECO:0000256" key="3">
    <source>
        <dbReference type="RuleBase" id="RU004075"/>
    </source>
</evidence>
<comment type="caution">
    <text evidence="6">The sequence shown here is derived from an EMBL/GenBank/DDBJ whole genome shotgun (WGS) entry which is preliminary data.</text>
</comment>
<reference evidence="6 7" key="1">
    <citation type="submission" date="2023-07" db="EMBL/GenBank/DDBJ databases">
        <title>Genomic Encyclopedia of Type Strains, Phase IV (KMG-IV): sequencing the most valuable type-strain genomes for metagenomic binning, comparative biology and taxonomic classification.</title>
        <authorList>
            <person name="Goeker M."/>
        </authorList>
    </citation>
    <scope>NUCLEOTIDE SEQUENCE [LARGE SCALE GENOMIC DNA]</scope>
    <source>
        <strain evidence="6 7">DSM 19619</strain>
    </source>
</reference>
<dbReference type="PANTHER" id="PTHR43586">
    <property type="entry name" value="CYSTEINE DESULFURASE"/>
    <property type="match status" value="1"/>
</dbReference>
<keyword evidence="6" id="KW-0456">Lyase</keyword>
<keyword evidence="7" id="KW-1185">Reference proteome</keyword>
<dbReference type="PANTHER" id="PTHR43586:SF24">
    <property type="entry name" value="BLR4730 PROTEIN"/>
    <property type="match status" value="1"/>
</dbReference>
<gene>
    <name evidence="6" type="ORF">QO011_007164</name>
</gene>
<name>A0ABU0JIL6_9HYPH</name>
<evidence type="ECO:0000259" key="5">
    <source>
        <dbReference type="Pfam" id="PF00266"/>
    </source>
</evidence>
<dbReference type="RefSeq" id="WP_307283222.1">
    <property type="nucleotide sequence ID" value="NZ_JAUSVX010000020.1"/>
</dbReference>
<dbReference type="SUPFAM" id="SSF53383">
    <property type="entry name" value="PLP-dependent transferases"/>
    <property type="match status" value="1"/>
</dbReference>
<dbReference type="Gene3D" id="3.40.640.10">
    <property type="entry name" value="Type I PLP-dependent aspartate aminotransferase-like (Major domain)"/>
    <property type="match status" value="1"/>
</dbReference>
<proteinExistence type="inferred from homology"/>
<dbReference type="PROSITE" id="PS00595">
    <property type="entry name" value="AA_TRANSFER_CLASS_5"/>
    <property type="match status" value="1"/>
</dbReference>
<dbReference type="Pfam" id="PF00266">
    <property type="entry name" value="Aminotran_5"/>
    <property type="match status" value="1"/>
</dbReference>
<feature type="domain" description="Aminotransferase class V" evidence="5">
    <location>
        <begin position="19"/>
        <end position="383"/>
    </location>
</feature>
<organism evidence="6 7">
    <name type="scientific">Labrys wisconsinensis</name>
    <dbReference type="NCBI Taxonomy" id="425677"/>
    <lineage>
        <taxon>Bacteria</taxon>
        <taxon>Pseudomonadati</taxon>
        <taxon>Pseudomonadota</taxon>
        <taxon>Alphaproteobacteria</taxon>
        <taxon>Hyphomicrobiales</taxon>
        <taxon>Xanthobacteraceae</taxon>
        <taxon>Labrys</taxon>
    </lineage>
</organism>
<protein>
    <submittedName>
        <fullName evidence="6">Selenocysteine lyase/cysteine desulfurase</fullName>
    </submittedName>
</protein>